<dbReference type="InterPro" id="IPR004358">
    <property type="entry name" value="Sig_transdc_His_kin-like_C"/>
</dbReference>
<evidence type="ECO:0000256" key="1">
    <source>
        <dbReference type="ARBA" id="ARBA00000085"/>
    </source>
</evidence>
<dbReference type="PRINTS" id="PR00344">
    <property type="entry name" value="BCTRLSENSOR"/>
</dbReference>
<evidence type="ECO:0000256" key="6">
    <source>
        <dbReference type="ARBA" id="ARBA00023012"/>
    </source>
</evidence>
<dbReference type="GO" id="GO:0000155">
    <property type="term" value="F:phosphorelay sensor kinase activity"/>
    <property type="evidence" value="ECO:0007669"/>
    <property type="project" value="InterPro"/>
</dbReference>
<evidence type="ECO:0000313" key="9">
    <source>
        <dbReference type="EMBL" id="MCC0175921.1"/>
    </source>
</evidence>
<dbReference type="InterPro" id="IPR050351">
    <property type="entry name" value="BphY/WalK/GraS-like"/>
</dbReference>
<dbReference type="AlphaFoldDB" id="A0A964BPS3"/>
<dbReference type="InterPro" id="IPR003594">
    <property type="entry name" value="HATPase_dom"/>
</dbReference>
<sequence length="463" mass="51672">MKQNRLFSKSRWRLATWYAAILSIVLFICALGFYEAVAHAHRITINQELKSVAGTLHDSLLPVLKQPGEIEPEVKELLPNTCLVETDCYRRDRFQSLRLGVIGQDKYYLRLFDLSEKLVAVAGMQPELPQVSNQQEWETLSNAEGTRYRQISFLLHTQRGKNWGYLQVGRSLQDFDTYVGNVRWLLLLGVPLVVLMVAGASWWLSGLAIRPIYQSYQQMQQFTADAAHELRTPLAAIQATAQSDLMLPNLSENKAKDTLKSIVRQNKRLSYLVADLLILCRIDKDTSPGVAPGARDVRGEINSNTSHEKREKIALANLIIEVEEDLAALAMASEIELSSQIKISQPVEIVGDRTQLYRLITNLVTNAIQYTPAGGTVTLSVIEEHNDVVISVRDTGIGIAKKDQKRIFDRFYRVDKARSRSKGGSGLGLAIALAIALAHNGSLEVQSEFGKGSRFVTKLPKSS</sequence>
<evidence type="ECO:0000259" key="8">
    <source>
        <dbReference type="PROSITE" id="PS50109"/>
    </source>
</evidence>
<keyword evidence="5 9" id="KW-0418">Kinase</keyword>
<evidence type="ECO:0000256" key="7">
    <source>
        <dbReference type="SAM" id="Phobius"/>
    </source>
</evidence>
<dbReference type="GO" id="GO:0016036">
    <property type="term" value="P:cellular response to phosphate starvation"/>
    <property type="evidence" value="ECO:0007669"/>
    <property type="project" value="TreeGrafter"/>
</dbReference>
<dbReference type="GO" id="GO:0005886">
    <property type="term" value="C:plasma membrane"/>
    <property type="evidence" value="ECO:0007669"/>
    <property type="project" value="TreeGrafter"/>
</dbReference>
<keyword evidence="6" id="KW-0902">Two-component regulatory system</keyword>
<dbReference type="SUPFAM" id="SSF55874">
    <property type="entry name" value="ATPase domain of HSP90 chaperone/DNA topoisomerase II/histidine kinase"/>
    <property type="match status" value="1"/>
</dbReference>
<feature type="domain" description="Histidine kinase" evidence="8">
    <location>
        <begin position="225"/>
        <end position="463"/>
    </location>
</feature>
<protein>
    <recommendedName>
        <fullName evidence="2">histidine kinase</fullName>
        <ecNumber evidence="2">2.7.13.3</ecNumber>
    </recommendedName>
</protein>
<keyword evidence="4" id="KW-0808">Transferase</keyword>
<dbReference type="RefSeq" id="WP_229638933.1">
    <property type="nucleotide sequence ID" value="NZ_JADWDC010000004.1"/>
</dbReference>
<dbReference type="FunFam" id="3.30.565.10:FF:000006">
    <property type="entry name" value="Sensor histidine kinase WalK"/>
    <property type="match status" value="1"/>
</dbReference>
<dbReference type="EC" id="2.7.13.3" evidence="2"/>
<keyword evidence="10" id="KW-1185">Reference proteome</keyword>
<dbReference type="Gene3D" id="1.10.287.130">
    <property type="match status" value="1"/>
</dbReference>
<evidence type="ECO:0000256" key="2">
    <source>
        <dbReference type="ARBA" id="ARBA00012438"/>
    </source>
</evidence>
<organism evidence="9 10">
    <name type="scientific">Waterburya agarophytonicola KI4</name>
    <dbReference type="NCBI Taxonomy" id="2874699"/>
    <lineage>
        <taxon>Bacteria</taxon>
        <taxon>Bacillati</taxon>
        <taxon>Cyanobacteriota</taxon>
        <taxon>Cyanophyceae</taxon>
        <taxon>Pleurocapsales</taxon>
        <taxon>Hyellaceae</taxon>
        <taxon>Waterburya</taxon>
        <taxon>Waterburya agarophytonicola</taxon>
    </lineage>
</organism>
<dbReference type="Gene3D" id="3.30.565.10">
    <property type="entry name" value="Histidine kinase-like ATPase, C-terminal domain"/>
    <property type="match status" value="1"/>
</dbReference>
<comment type="catalytic activity">
    <reaction evidence="1">
        <text>ATP + protein L-histidine = ADP + protein N-phospho-L-histidine.</text>
        <dbReference type="EC" id="2.7.13.3"/>
    </reaction>
</comment>
<dbReference type="PANTHER" id="PTHR45453:SF1">
    <property type="entry name" value="PHOSPHATE REGULON SENSOR PROTEIN PHOR"/>
    <property type="match status" value="1"/>
</dbReference>
<dbReference type="SUPFAM" id="SSF47384">
    <property type="entry name" value="Homodimeric domain of signal transducing histidine kinase"/>
    <property type="match status" value="1"/>
</dbReference>
<keyword evidence="3" id="KW-0597">Phosphoprotein</keyword>
<dbReference type="EMBL" id="JADWDC010000004">
    <property type="protein sequence ID" value="MCC0175921.1"/>
    <property type="molecule type" value="Genomic_DNA"/>
</dbReference>
<name>A0A964BPS3_9CYAN</name>
<dbReference type="InterPro" id="IPR003661">
    <property type="entry name" value="HisK_dim/P_dom"/>
</dbReference>
<dbReference type="PROSITE" id="PS50109">
    <property type="entry name" value="HIS_KIN"/>
    <property type="match status" value="1"/>
</dbReference>
<dbReference type="Proteomes" id="UP000729733">
    <property type="component" value="Unassembled WGS sequence"/>
</dbReference>
<evidence type="ECO:0000313" key="10">
    <source>
        <dbReference type="Proteomes" id="UP000729733"/>
    </source>
</evidence>
<dbReference type="InterPro" id="IPR005467">
    <property type="entry name" value="His_kinase_dom"/>
</dbReference>
<keyword evidence="7" id="KW-0812">Transmembrane</keyword>
<dbReference type="SMART" id="SM00387">
    <property type="entry name" value="HATPase_c"/>
    <property type="match status" value="1"/>
</dbReference>
<evidence type="ECO:0000256" key="4">
    <source>
        <dbReference type="ARBA" id="ARBA00022679"/>
    </source>
</evidence>
<gene>
    <name evidence="9" type="ORF">I4641_02865</name>
</gene>
<feature type="transmembrane region" description="Helical" evidence="7">
    <location>
        <begin position="12"/>
        <end position="34"/>
    </location>
</feature>
<feature type="transmembrane region" description="Helical" evidence="7">
    <location>
        <begin position="184"/>
        <end position="209"/>
    </location>
</feature>
<dbReference type="SMART" id="SM00388">
    <property type="entry name" value="HisKA"/>
    <property type="match status" value="1"/>
</dbReference>
<comment type="caution">
    <text evidence="9">The sequence shown here is derived from an EMBL/GenBank/DDBJ whole genome shotgun (WGS) entry which is preliminary data.</text>
</comment>
<keyword evidence="7" id="KW-0472">Membrane</keyword>
<accession>A0A964BPS3</accession>
<keyword evidence="7" id="KW-1133">Transmembrane helix</keyword>
<dbReference type="PANTHER" id="PTHR45453">
    <property type="entry name" value="PHOSPHATE REGULON SENSOR PROTEIN PHOR"/>
    <property type="match status" value="1"/>
</dbReference>
<evidence type="ECO:0000256" key="3">
    <source>
        <dbReference type="ARBA" id="ARBA00022553"/>
    </source>
</evidence>
<dbReference type="CDD" id="cd00082">
    <property type="entry name" value="HisKA"/>
    <property type="match status" value="1"/>
</dbReference>
<dbReference type="Pfam" id="PF02518">
    <property type="entry name" value="HATPase_c"/>
    <property type="match status" value="1"/>
</dbReference>
<proteinExistence type="predicted"/>
<dbReference type="InterPro" id="IPR036890">
    <property type="entry name" value="HATPase_C_sf"/>
</dbReference>
<dbReference type="InterPro" id="IPR036097">
    <property type="entry name" value="HisK_dim/P_sf"/>
</dbReference>
<dbReference type="GO" id="GO:0004721">
    <property type="term" value="F:phosphoprotein phosphatase activity"/>
    <property type="evidence" value="ECO:0007669"/>
    <property type="project" value="TreeGrafter"/>
</dbReference>
<evidence type="ECO:0000256" key="5">
    <source>
        <dbReference type="ARBA" id="ARBA00022777"/>
    </source>
</evidence>
<dbReference type="Pfam" id="PF00512">
    <property type="entry name" value="HisKA"/>
    <property type="match status" value="1"/>
</dbReference>
<reference evidence="9" key="1">
    <citation type="journal article" date="2021" name="Antonie Van Leeuwenhoek">
        <title>Draft genome and description of Waterburya agarophytonicola gen. nov. sp. nov. (Pleurocapsales, Cyanobacteria): a seaweed symbiont.</title>
        <authorList>
            <person name="Bonthond G."/>
            <person name="Shalygin S."/>
            <person name="Bayer T."/>
            <person name="Weinberger F."/>
        </authorList>
    </citation>
    <scope>NUCLEOTIDE SEQUENCE</scope>
    <source>
        <strain evidence="9">KI4</strain>
    </source>
</reference>